<keyword evidence="8 12" id="KW-0238">DNA-binding</keyword>
<dbReference type="InterPro" id="IPR027417">
    <property type="entry name" value="P-loop_NTPase"/>
</dbReference>
<dbReference type="GO" id="GO:0005829">
    <property type="term" value="C:cytosol"/>
    <property type="evidence" value="ECO:0007669"/>
    <property type="project" value="TreeGrafter"/>
</dbReference>
<dbReference type="GO" id="GO:0005524">
    <property type="term" value="F:ATP binding"/>
    <property type="evidence" value="ECO:0007669"/>
    <property type="project" value="UniProtKB-UniRule"/>
</dbReference>
<dbReference type="InterPro" id="IPR007694">
    <property type="entry name" value="DNA_helicase_DnaB-like_C"/>
</dbReference>
<dbReference type="RefSeq" id="WP_013447467.1">
    <property type="nucleotide sequence ID" value="NC_014751.1"/>
</dbReference>
<evidence type="ECO:0000256" key="7">
    <source>
        <dbReference type="ARBA" id="ARBA00022840"/>
    </source>
</evidence>
<dbReference type="Gene3D" id="3.40.50.300">
    <property type="entry name" value="P-loop containing nucleotide triphosphate hydrolases"/>
    <property type="match status" value="1"/>
</dbReference>
<name>E4PTC2_MYCLG</name>
<dbReference type="PROSITE" id="PS51199">
    <property type="entry name" value="SF4_HELICASE"/>
    <property type="match status" value="1"/>
</dbReference>
<evidence type="ECO:0000256" key="12">
    <source>
        <dbReference type="RuleBase" id="RU362085"/>
    </source>
</evidence>
<organism evidence="14 15">
    <name type="scientific">Mycoplasma leachii (strain DSM 21131 / NCTC 10133 / N29 / PG50)</name>
    <dbReference type="NCBI Taxonomy" id="880447"/>
    <lineage>
        <taxon>Bacteria</taxon>
        <taxon>Bacillati</taxon>
        <taxon>Mycoplasmatota</taxon>
        <taxon>Mollicutes</taxon>
        <taxon>Mycoplasmataceae</taxon>
        <taxon>Mycoplasma</taxon>
    </lineage>
</organism>
<dbReference type="SUPFAM" id="SSF48024">
    <property type="entry name" value="N-terminal domain of DnaB helicase"/>
    <property type="match status" value="1"/>
</dbReference>
<dbReference type="HOGENOM" id="CLU_005373_0_0_14"/>
<dbReference type="eggNOG" id="COG0305">
    <property type="taxonomic scope" value="Bacteria"/>
</dbReference>
<keyword evidence="2 12" id="KW-0639">Primosome</keyword>
<evidence type="ECO:0000313" key="14">
    <source>
        <dbReference type="EMBL" id="ADR24206.1"/>
    </source>
</evidence>
<evidence type="ECO:0000256" key="8">
    <source>
        <dbReference type="ARBA" id="ARBA00023125"/>
    </source>
</evidence>
<dbReference type="InterPro" id="IPR036185">
    <property type="entry name" value="DNA_heli_DnaB-like_N_sf"/>
</dbReference>
<keyword evidence="6 12" id="KW-0347">Helicase</keyword>
<sequence length="442" mass="50278">MKKELSITELLYAERFVLGVAMSFSNALADIISVLKVDDFSIEANKYIYQAIIDLNNKNKSVSPISVINRLEAINKLDKVGGDIVVYEIAAENYTDQGLEEYIDVIHKSGVVRKLDAVIKELELKRNNGNTDVDELLKVAQTKLLDIDLSIKRFEIEAVGDVAKRVVEKIKELEMKAEIISGVPTGYNYLDLITSGWQESDFIILAARPSVGKTAFSLNLAFNAAMKKYPVAFFSLEMPAEQLTQRLFTRLTSIDSTNLRTGKGLSKLNWERIQATKEKLEDIPIYIDATPGISTQEIRSKLYKMKRDHDIKLCVIDYLQLIVGSQNKDRQNEVSEISRQLKQIARETSIPIICLSQLSRRAETREDKRPMLSDLRDSGAIEQDADIVAFLYRDDYYKKNQSDNQSNLEKEKTELILAKHRNGATGTVFLRFIKDFGVFRDW</sequence>
<dbReference type="Pfam" id="PF03796">
    <property type="entry name" value="DnaB_C"/>
    <property type="match status" value="1"/>
</dbReference>
<reference evidence="14 15" key="2">
    <citation type="journal article" date="2012" name="J. Bacteriol.">
        <title>Complete Genome Sequences of Mycoplasma leachii Strain PG50T and the Pathogenic Mycoplasma mycoides subsp. mycoides Small Colony Biotype Strain Gladysdale.</title>
        <authorList>
            <person name="Wise K.S."/>
            <person name="Calcutt M.J."/>
            <person name="Foecking M.F."/>
            <person name="Madupu R."/>
            <person name="Deboy R.T."/>
            <person name="Roske K."/>
            <person name="Hvinden M.L."/>
            <person name="Martin T.R."/>
            <person name="Durkin A.S."/>
            <person name="Glass J.I."/>
            <person name="Methe B.A."/>
        </authorList>
    </citation>
    <scope>NUCLEOTIDE SEQUENCE [LARGE SCALE GENOMIC DNA]</scope>
    <source>
        <strain evidence="15">DSM 21131 / NCTC 10133 / N29 / PG50</strain>
    </source>
</reference>
<keyword evidence="7 12" id="KW-0067">ATP-binding</keyword>
<evidence type="ECO:0000256" key="9">
    <source>
        <dbReference type="ARBA" id="ARBA00023235"/>
    </source>
</evidence>
<evidence type="ECO:0000256" key="10">
    <source>
        <dbReference type="ARBA" id="ARBA00048954"/>
    </source>
</evidence>
<dbReference type="Proteomes" id="UP000008712">
    <property type="component" value="Chromosome"/>
</dbReference>
<dbReference type="CDD" id="cd00984">
    <property type="entry name" value="DnaB_C"/>
    <property type="match status" value="1"/>
</dbReference>
<dbReference type="OrthoDB" id="9773982at2"/>
<evidence type="ECO:0000256" key="2">
    <source>
        <dbReference type="ARBA" id="ARBA00022515"/>
    </source>
</evidence>
<keyword evidence="3 12" id="KW-0235">DNA replication</keyword>
<dbReference type="InterPro" id="IPR007692">
    <property type="entry name" value="DNA_helicase_DnaB"/>
</dbReference>
<proteinExistence type="inferred from homology"/>
<dbReference type="Gene3D" id="1.10.860.10">
    <property type="entry name" value="DNAb Helicase, Chain A"/>
    <property type="match status" value="1"/>
</dbReference>
<dbReference type="SUPFAM" id="SSF52540">
    <property type="entry name" value="P-loop containing nucleoside triphosphate hydrolases"/>
    <property type="match status" value="1"/>
</dbReference>
<accession>E4PTC2</accession>
<dbReference type="Pfam" id="PF00772">
    <property type="entry name" value="DnaB"/>
    <property type="match status" value="1"/>
</dbReference>
<comment type="catalytic activity">
    <reaction evidence="10 12">
        <text>ATP + H2O = ADP + phosphate + H(+)</text>
        <dbReference type="Rhea" id="RHEA:13065"/>
        <dbReference type="ChEBI" id="CHEBI:15377"/>
        <dbReference type="ChEBI" id="CHEBI:15378"/>
        <dbReference type="ChEBI" id="CHEBI:30616"/>
        <dbReference type="ChEBI" id="CHEBI:43474"/>
        <dbReference type="ChEBI" id="CHEBI:456216"/>
        <dbReference type="EC" id="5.6.2.3"/>
    </reaction>
</comment>
<reference evidence="15" key="1">
    <citation type="submission" date="2010-07" db="EMBL/GenBank/DDBJ databases">
        <title>Genome sequence of Mycoplasma leachii PG50 MU clone A8.</title>
        <authorList>
            <person name="Wise K."/>
            <person name="Calcutt M.J."/>
            <person name="Foecking M.F."/>
            <person name="Madupu R."/>
            <person name="DeBoy R.T."/>
            <person name="Roske K."/>
            <person name="Martin T.R."/>
            <person name="Hvinden M.L."/>
            <person name="Durkin A.S."/>
            <person name="Glass J."/>
            <person name="Methe B.A."/>
        </authorList>
    </citation>
    <scope>NUCLEOTIDE SEQUENCE [LARGE SCALE GENOMIC DNA]</scope>
    <source>
        <strain evidence="15">DSM 21131 / NCTC 10133 / N29 / PG50</strain>
    </source>
</reference>
<feature type="domain" description="SF4 helicase" evidence="13">
    <location>
        <begin position="176"/>
        <end position="442"/>
    </location>
</feature>
<evidence type="ECO:0000256" key="11">
    <source>
        <dbReference type="NCBIfam" id="TIGR00665"/>
    </source>
</evidence>
<evidence type="ECO:0000256" key="6">
    <source>
        <dbReference type="ARBA" id="ARBA00022806"/>
    </source>
</evidence>
<dbReference type="PANTHER" id="PTHR30153">
    <property type="entry name" value="REPLICATIVE DNA HELICASE DNAB"/>
    <property type="match status" value="1"/>
</dbReference>
<dbReference type="GO" id="GO:1990077">
    <property type="term" value="C:primosome complex"/>
    <property type="evidence" value="ECO:0007669"/>
    <property type="project" value="UniProtKB-UniRule"/>
</dbReference>
<evidence type="ECO:0000259" key="13">
    <source>
        <dbReference type="PROSITE" id="PS51199"/>
    </source>
</evidence>
<keyword evidence="9" id="KW-0413">Isomerase</keyword>
<comment type="similarity">
    <text evidence="1 12">Belongs to the helicase family. DnaB subfamily.</text>
</comment>
<dbReference type="InterPro" id="IPR007693">
    <property type="entry name" value="DNA_helicase_DnaB-like_N"/>
</dbReference>
<evidence type="ECO:0000256" key="1">
    <source>
        <dbReference type="ARBA" id="ARBA00008428"/>
    </source>
</evidence>
<keyword evidence="5 12" id="KW-0378">Hydrolase</keyword>
<gene>
    <name evidence="14" type="primary">dnaB_2</name>
    <name evidence="14" type="ordered locus">MSB_A0151</name>
</gene>
<dbReference type="EC" id="5.6.2.3" evidence="11 12"/>
<evidence type="ECO:0000256" key="4">
    <source>
        <dbReference type="ARBA" id="ARBA00022741"/>
    </source>
</evidence>
<keyword evidence="15" id="KW-1185">Reference proteome</keyword>
<comment type="function">
    <text evidence="12">The main replicative DNA helicase, it participates in initiation and elongation during chromosome replication. Travels ahead of the DNA replisome, separating dsDNA into templates for DNA synthesis. A processive ATP-dependent 5'-3' DNA helicase it has DNA-dependent ATPase activity.</text>
</comment>
<dbReference type="GO" id="GO:0043139">
    <property type="term" value="F:5'-3' DNA helicase activity"/>
    <property type="evidence" value="ECO:0007669"/>
    <property type="project" value="UniProtKB-EC"/>
</dbReference>
<dbReference type="GO" id="GO:0006269">
    <property type="term" value="P:DNA replication, synthesis of primer"/>
    <property type="evidence" value="ECO:0007669"/>
    <property type="project" value="UniProtKB-UniRule"/>
</dbReference>
<dbReference type="PANTHER" id="PTHR30153:SF2">
    <property type="entry name" value="REPLICATIVE DNA HELICASE"/>
    <property type="match status" value="1"/>
</dbReference>
<dbReference type="InterPro" id="IPR016136">
    <property type="entry name" value="DNA_helicase_N/primase_C"/>
</dbReference>
<evidence type="ECO:0000313" key="15">
    <source>
        <dbReference type="Proteomes" id="UP000008712"/>
    </source>
</evidence>
<dbReference type="GO" id="GO:0016887">
    <property type="term" value="F:ATP hydrolysis activity"/>
    <property type="evidence" value="ECO:0007669"/>
    <property type="project" value="RHEA"/>
</dbReference>
<dbReference type="EMBL" id="CP002108">
    <property type="protein sequence ID" value="ADR24206.1"/>
    <property type="molecule type" value="Genomic_DNA"/>
</dbReference>
<protein>
    <recommendedName>
        <fullName evidence="11 12">Replicative DNA helicase</fullName>
        <ecNumber evidence="11 12">5.6.2.3</ecNumber>
    </recommendedName>
</protein>
<dbReference type="AlphaFoldDB" id="E4PTC2"/>
<evidence type="ECO:0000256" key="3">
    <source>
        <dbReference type="ARBA" id="ARBA00022705"/>
    </source>
</evidence>
<dbReference type="GO" id="GO:0003677">
    <property type="term" value="F:DNA binding"/>
    <property type="evidence" value="ECO:0007669"/>
    <property type="project" value="UniProtKB-UniRule"/>
</dbReference>
<evidence type="ECO:0000256" key="5">
    <source>
        <dbReference type="ARBA" id="ARBA00022801"/>
    </source>
</evidence>
<dbReference type="KEGG" id="mlc:MSB_A0151"/>
<keyword evidence="4 12" id="KW-0547">Nucleotide-binding</keyword>
<dbReference type="NCBIfam" id="TIGR00665">
    <property type="entry name" value="DnaB"/>
    <property type="match status" value="1"/>
</dbReference>